<dbReference type="Proteomes" id="UP000245591">
    <property type="component" value="Unassembled WGS sequence"/>
</dbReference>
<name>A0A2U1J854_SMIAN</name>
<dbReference type="AlphaFoldDB" id="A0A2U1J854"/>
<dbReference type="EMBL" id="MBFU01000214">
    <property type="protein sequence ID" value="PWA01148.1"/>
    <property type="molecule type" value="Genomic_DNA"/>
</dbReference>
<proteinExistence type="predicted"/>
<protein>
    <recommendedName>
        <fullName evidence="4">Transmembrane protein</fullName>
    </recommendedName>
</protein>
<sequence length="141" mass="15489">MLSKLIIISIFSFLINFLNAKPLSDSYQSLLDATKCVLNSCIEQNIDSQQKCTKKCYEDNNASHVYDAMVKCYYECVSKSSGEISTCTNGCQKTITDDIMSGKLNTKSKPEKSGSPSYKTFIAIRISLSGAALSMIVLVVL</sequence>
<keyword evidence="1" id="KW-0732">Signal</keyword>
<evidence type="ECO:0000313" key="3">
    <source>
        <dbReference type="Proteomes" id="UP000245591"/>
    </source>
</evidence>
<evidence type="ECO:0000313" key="2">
    <source>
        <dbReference type="EMBL" id="PWA01148.1"/>
    </source>
</evidence>
<keyword evidence="3" id="KW-1185">Reference proteome</keyword>
<gene>
    <name evidence="2" type="ORF">BB558_002754</name>
</gene>
<reference evidence="2 3" key="1">
    <citation type="journal article" date="2018" name="MBio">
        <title>Comparative Genomics Reveals the Core Gene Toolbox for the Fungus-Insect Symbiosis.</title>
        <authorList>
            <person name="Wang Y."/>
            <person name="Stata M."/>
            <person name="Wang W."/>
            <person name="Stajich J.E."/>
            <person name="White M.M."/>
            <person name="Moncalvo J.M."/>
        </authorList>
    </citation>
    <scope>NUCLEOTIDE SEQUENCE [LARGE SCALE GENOMIC DNA]</scope>
    <source>
        <strain evidence="2 3">AUS-126-30</strain>
    </source>
</reference>
<comment type="caution">
    <text evidence="2">The sequence shown here is derived from an EMBL/GenBank/DDBJ whole genome shotgun (WGS) entry which is preliminary data.</text>
</comment>
<feature type="chain" id="PRO_5015601457" description="Transmembrane protein" evidence="1">
    <location>
        <begin position="21"/>
        <end position="141"/>
    </location>
</feature>
<evidence type="ECO:0008006" key="4">
    <source>
        <dbReference type="Google" id="ProtNLM"/>
    </source>
</evidence>
<organism evidence="2 3">
    <name type="scientific">Smittium angustum</name>
    <dbReference type="NCBI Taxonomy" id="133377"/>
    <lineage>
        <taxon>Eukaryota</taxon>
        <taxon>Fungi</taxon>
        <taxon>Fungi incertae sedis</taxon>
        <taxon>Zoopagomycota</taxon>
        <taxon>Kickxellomycotina</taxon>
        <taxon>Harpellomycetes</taxon>
        <taxon>Harpellales</taxon>
        <taxon>Legeriomycetaceae</taxon>
        <taxon>Smittium</taxon>
    </lineage>
</organism>
<evidence type="ECO:0000256" key="1">
    <source>
        <dbReference type="SAM" id="SignalP"/>
    </source>
</evidence>
<accession>A0A2U1J854</accession>
<feature type="signal peptide" evidence="1">
    <location>
        <begin position="1"/>
        <end position="20"/>
    </location>
</feature>